<dbReference type="Gene3D" id="3.90.1300.10">
    <property type="entry name" value="Amidase signature (AS) domain"/>
    <property type="match status" value="1"/>
</dbReference>
<keyword evidence="6" id="KW-1185">Reference proteome</keyword>
<dbReference type="EMBL" id="BAHC01000247">
    <property type="protein sequence ID" value="GAB93914.1"/>
    <property type="molecule type" value="Genomic_DNA"/>
</dbReference>
<protein>
    <recommendedName>
        <fullName evidence="3">amidase</fullName>
        <ecNumber evidence="3">3.5.1.4</ecNumber>
    </recommendedName>
</protein>
<evidence type="ECO:0000256" key="2">
    <source>
        <dbReference type="ARBA" id="ARBA00009199"/>
    </source>
</evidence>
<dbReference type="STRING" id="1108045.GORHZ_247_00520"/>
<dbReference type="InterPro" id="IPR000120">
    <property type="entry name" value="Amidase"/>
</dbReference>
<organism evidence="5 6">
    <name type="scientific">Gordonia rhizosphera NBRC 16068</name>
    <dbReference type="NCBI Taxonomy" id="1108045"/>
    <lineage>
        <taxon>Bacteria</taxon>
        <taxon>Bacillati</taxon>
        <taxon>Actinomycetota</taxon>
        <taxon>Actinomycetes</taxon>
        <taxon>Mycobacteriales</taxon>
        <taxon>Gordoniaceae</taxon>
        <taxon>Gordonia</taxon>
    </lineage>
</organism>
<name>K6X549_9ACTN</name>
<dbReference type="InterPro" id="IPR036928">
    <property type="entry name" value="AS_sf"/>
</dbReference>
<evidence type="ECO:0000313" key="5">
    <source>
        <dbReference type="EMBL" id="GAB93914.1"/>
    </source>
</evidence>
<dbReference type="EC" id="3.5.1.4" evidence="3"/>
<proteinExistence type="inferred from homology"/>
<evidence type="ECO:0000259" key="4">
    <source>
        <dbReference type="Pfam" id="PF01425"/>
    </source>
</evidence>
<dbReference type="PROSITE" id="PS00571">
    <property type="entry name" value="AMIDASES"/>
    <property type="match status" value="1"/>
</dbReference>
<reference evidence="5 6" key="1">
    <citation type="submission" date="2012-08" db="EMBL/GenBank/DDBJ databases">
        <title>Whole genome shotgun sequence of Gordonia rhizosphera NBRC 16068.</title>
        <authorList>
            <person name="Takarada H."/>
            <person name="Isaki S."/>
            <person name="Hosoyama A."/>
            <person name="Tsuchikane K."/>
            <person name="Katsumata H."/>
            <person name="Baba S."/>
            <person name="Ohji S."/>
            <person name="Yamazaki S."/>
            <person name="Fujita N."/>
        </authorList>
    </citation>
    <scope>NUCLEOTIDE SEQUENCE [LARGE SCALE GENOMIC DNA]</scope>
    <source>
        <strain evidence="5 6">NBRC 16068</strain>
    </source>
</reference>
<feature type="domain" description="Amidase" evidence="4">
    <location>
        <begin position="27"/>
        <end position="474"/>
    </location>
</feature>
<dbReference type="SUPFAM" id="SSF75304">
    <property type="entry name" value="Amidase signature (AS) enzymes"/>
    <property type="match status" value="1"/>
</dbReference>
<comment type="caution">
    <text evidence="5">The sequence shown here is derived from an EMBL/GenBank/DDBJ whole genome shotgun (WGS) entry which is preliminary data.</text>
</comment>
<dbReference type="PANTHER" id="PTHR11895">
    <property type="entry name" value="TRANSAMIDASE"/>
    <property type="match status" value="1"/>
</dbReference>
<comment type="catalytic activity">
    <reaction evidence="1">
        <text>a monocarboxylic acid amide + H2O = a monocarboxylate + NH4(+)</text>
        <dbReference type="Rhea" id="RHEA:12020"/>
        <dbReference type="ChEBI" id="CHEBI:15377"/>
        <dbReference type="ChEBI" id="CHEBI:28938"/>
        <dbReference type="ChEBI" id="CHEBI:35757"/>
        <dbReference type="ChEBI" id="CHEBI:83628"/>
        <dbReference type="EC" id="3.5.1.4"/>
    </reaction>
</comment>
<dbReference type="AlphaFoldDB" id="K6X549"/>
<dbReference type="Proteomes" id="UP000008363">
    <property type="component" value="Unassembled WGS sequence"/>
</dbReference>
<dbReference type="InterPro" id="IPR023631">
    <property type="entry name" value="Amidase_dom"/>
</dbReference>
<accession>K6X549</accession>
<dbReference type="InterPro" id="IPR020556">
    <property type="entry name" value="Amidase_CS"/>
</dbReference>
<evidence type="ECO:0000313" key="6">
    <source>
        <dbReference type="Proteomes" id="UP000008363"/>
    </source>
</evidence>
<evidence type="ECO:0000256" key="3">
    <source>
        <dbReference type="ARBA" id="ARBA00012922"/>
    </source>
</evidence>
<gene>
    <name evidence="5" type="ORF">GORHZ_247_00520</name>
</gene>
<dbReference type="Pfam" id="PF01425">
    <property type="entry name" value="Amidase"/>
    <property type="match status" value="1"/>
</dbReference>
<evidence type="ECO:0000256" key="1">
    <source>
        <dbReference type="ARBA" id="ARBA00001311"/>
    </source>
</evidence>
<dbReference type="GO" id="GO:0004040">
    <property type="term" value="F:amidase activity"/>
    <property type="evidence" value="ECO:0007669"/>
    <property type="project" value="UniProtKB-EC"/>
</dbReference>
<comment type="similarity">
    <text evidence="2">Belongs to the amidase family.</text>
</comment>
<dbReference type="PANTHER" id="PTHR11895:SF7">
    <property type="entry name" value="GLUTAMYL-TRNA(GLN) AMIDOTRANSFERASE SUBUNIT A, MITOCHONDRIAL"/>
    <property type="match status" value="1"/>
</dbReference>
<dbReference type="RefSeq" id="WP_006339547.1">
    <property type="nucleotide sequence ID" value="NZ_BAHC01000247.1"/>
</dbReference>
<sequence length="498" mass="53122">MYLDEYMSMDAIALAELVRRKQVTPAELLSLARRRADAVNPRLNAIVRRLDDVADRQVADPDLRGAFAGVPFLLKDLAQEYRGFPTSWGSRSLAGDVADRHALITQRFLDAGLVIFGMTNTPEFGAKGVTEPEYWGPTRNPWSTARTSGGSSGGSASAVAAGIVPAAGASDGGGSIRIPAACNGLVGLKLSRGLSPYGPQAGETMFGMVSQGVVSRTVRDSAALYDAIIGPNPRAEYQAALPDTPFGEYIKTPPSTLTVGYSTSSAINPDPDREAVAAVEQAVSLLDELGHRVEEVAPPYDDAALARDFLTIWFAQLYRHVAEARRRTGARDRDFEADTLAMCELARSAGVLAPMLALENRNSYVQSLATFHESYDVFVTPTLATPPLAVGATTTSHRLQTVARAVSKAHAGKVLAFSGIMDDLIQASLGWVPYTQLANLTGRPAISVPLHWTDDGLPLGVQFVGRLGADGDLLRLAAQLEDARPWAHRHPAPAVPAD</sequence>
<dbReference type="OrthoDB" id="5175573at2"/>
<dbReference type="eggNOG" id="COG0154">
    <property type="taxonomic scope" value="Bacteria"/>
</dbReference>